<comment type="similarity">
    <text evidence="2">Belongs to the methyl-accepting chemotaxis (MCP) protein family.</text>
</comment>
<accession>A0A1R4IAG5</accession>
<dbReference type="PROSITE" id="PS50885">
    <property type="entry name" value="HAMP"/>
    <property type="match status" value="1"/>
</dbReference>
<dbReference type="RefSeq" id="WP_087056861.1">
    <property type="nucleotide sequence ID" value="NZ_FUKW01000004.1"/>
</dbReference>
<dbReference type="Gene3D" id="6.10.340.10">
    <property type="match status" value="1"/>
</dbReference>
<keyword evidence="4" id="KW-0812">Transmembrane</keyword>
<evidence type="ECO:0000259" key="5">
    <source>
        <dbReference type="PROSITE" id="PS50111"/>
    </source>
</evidence>
<organism evidence="7 8">
    <name type="scientific">Marinilactibacillus psychrotolerans 42ea</name>
    <dbReference type="NCBI Taxonomy" id="1255609"/>
    <lineage>
        <taxon>Bacteria</taxon>
        <taxon>Bacillati</taxon>
        <taxon>Bacillota</taxon>
        <taxon>Bacilli</taxon>
        <taxon>Lactobacillales</taxon>
        <taxon>Carnobacteriaceae</taxon>
        <taxon>Marinilactibacillus</taxon>
    </lineage>
</organism>
<dbReference type="Gene3D" id="1.10.287.950">
    <property type="entry name" value="Methyl-accepting chemotaxis protein"/>
    <property type="match status" value="1"/>
</dbReference>
<keyword evidence="4" id="KW-1133">Transmembrane helix</keyword>
<dbReference type="InterPro" id="IPR003660">
    <property type="entry name" value="HAMP_dom"/>
</dbReference>
<feature type="domain" description="HAMP" evidence="6">
    <location>
        <begin position="202"/>
        <end position="255"/>
    </location>
</feature>
<dbReference type="AlphaFoldDB" id="A0A1R4IAG5"/>
<evidence type="ECO:0000313" key="7">
    <source>
        <dbReference type="EMBL" id="SJN16800.1"/>
    </source>
</evidence>
<feature type="transmembrane region" description="Helical" evidence="4">
    <location>
        <begin position="180"/>
        <end position="204"/>
    </location>
</feature>
<evidence type="ECO:0000256" key="3">
    <source>
        <dbReference type="PROSITE-ProRule" id="PRU00284"/>
    </source>
</evidence>
<dbReference type="PANTHER" id="PTHR32089">
    <property type="entry name" value="METHYL-ACCEPTING CHEMOTAXIS PROTEIN MCPB"/>
    <property type="match status" value="1"/>
</dbReference>
<dbReference type="GO" id="GO:0016020">
    <property type="term" value="C:membrane"/>
    <property type="evidence" value="ECO:0007669"/>
    <property type="project" value="InterPro"/>
</dbReference>
<sequence>MKITTKLIVSYLSLAVIVIILGALSFLGLDRIYSNANELYNQRLQPSITLTEMAKTMENTRVQMLSGVANEDSARGEKAIANIERIDELITDYENRNMEKRESEKFSELKQNWQDFTEIVRQNVETLSAGMYIETLEGIARGSEPYTAASTNVSELIEIVDALATETYENDKEIYSADRIMIILTSIVATIMAIVIGTFMGRIIGVPLKKVSQKLDHISKGDLTEPVEVTKRKDEIGILINATSKMQEELKNLINSVADATVQVLSSSEELTQSTNEVVVGAEQVATTMQELATGAEAQANSTSEFSEHMQKFSETIEDSSKESEKIYQTSTNVYSLTKDGREMMANSVSQMQSIDNIVKNSVDGVKELDVKSGEISKLVGVIESIAEQTNLLALNAAIEAARVGDQGKGFAVVADEIRQLAEQASVSVVDITDIVNNIQSESAKLVVGLETGYEQVEKGTSQIQQTGETFNKISSSVESMGNAIKEISNRLAGNRSTTKNMSTNIEEIAGLSEQSAAGIEQTSATAQQTTSTMQEVSSSSEELANLAEKLSKLVERFKI</sequence>
<keyword evidence="4" id="KW-0472">Membrane</keyword>
<evidence type="ECO:0000256" key="4">
    <source>
        <dbReference type="SAM" id="Phobius"/>
    </source>
</evidence>
<keyword evidence="1 3" id="KW-0807">Transducer</keyword>
<dbReference type="PRINTS" id="PR00260">
    <property type="entry name" value="CHEMTRNSDUCR"/>
</dbReference>
<dbReference type="PANTHER" id="PTHR32089:SF112">
    <property type="entry name" value="LYSOZYME-LIKE PROTEIN-RELATED"/>
    <property type="match status" value="1"/>
</dbReference>
<protein>
    <submittedName>
        <fullName evidence="7">Methyl-accepting chemotaxis protein</fullName>
    </submittedName>
</protein>
<dbReference type="SMART" id="SM00283">
    <property type="entry name" value="MA"/>
    <property type="match status" value="1"/>
</dbReference>
<name>A0A1R4IAG5_9LACT</name>
<dbReference type="GO" id="GO:0004888">
    <property type="term" value="F:transmembrane signaling receptor activity"/>
    <property type="evidence" value="ECO:0007669"/>
    <property type="project" value="InterPro"/>
</dbReference>
<feature type="domain" description="Methyl-accepting transducer" evidence="5">
    <location>
        <begin position="274"/>
        <end position="510"/>
    </location>
</feature>
<evidence type="ECO:0000256" key="2">
    <source>
        <dbReference type="ARBA" id="ARBA00029447"/>
    </source>
</evidence>
<dbReference type="InterPro" id="IPR024478">
    <property type="entry name" value="HlyB_4HB_MCP"/>
</dbReference>
<dbReference type="Proteomes" id="UP000195611">
    <property type="component" value="Unassembled WGS sequence"/>
</dbReference>
<reference evidence="7 8" key="1">
    <citation type="submission" date="2017-02" db="EMBL/GenBank/DDBJ databases">
        <authorList>
            <person name="Peterson S.W."/>
        </authorList>
    </citation>
    <scope>NUCLEOTIDE SEQUENCE [LARGE SCALE GENOMIC DNA]</scope>
    <source>
        <strain evidence="7 8">42ea</strain>
    </source>
</reference>
<dbReference type="EMBL" id="FUKW01000004">
    <property type="protein sequence ID" value="SJN16800.1"/>
    <property type="molecule type" value="Genomic_DNA"/>
</dbReference>
<proteinExistence type="inferred from homology"/>
<dbReference type="InterPro" id="IPR004089">
    <property type="entry name" value="MCPsignal_dom"/>
</dbReference>
<evidence type="ECO:0000256" key="1">
    <source>
        <dbReference type="ARBA" id="ARBA00023224"/>
    </source>
</evidence>
<dbReference type="CDD" id="cd11386">
    <property type="entry name" value="MCP_signal"/>
    <property type="match status" value="1"/>
</dbReference>
<evidence type="ECO:0000313" key="8">
    <source>
        <dbReference type="Proteomes" id="UP000195611"/>
    </source>
</evidence>
<dbReference type="GO" id="GO:0007165">
    <property type="term" value="P:signal transduction"/>
    <property type="evidence" value="ECO:0007669"/>
    <property type="project" value="UniProtKB-KW"/>
</dbReference>
<dbReference type="Pfam" id="PF00672">
    <property type="entry name" value="HAMP"/>
    <property type="match status" value="1"/>
</dbReference>
<dbReference type="SMART" id="SM00304">
    <property type="entry name" value="HAMP"/>
    <property type="match status" value="1"/>
</dbReference>
<dbReference type="GO" id="GO:0006935">
    <property type="term" value="P:chemotaxis"/>
    <property type="evidence" value="ECO:0007669"/>
    <property type="project" value="InterPro"/>
</dbReference>
<dbReference type="Pfam" id="PF12729">
    <property type="entry name" value="4HB_MCP_1"/>
    <property type="match status" value="1"/>
</dbReference>
<evidence type="ECO:0000259" key="6">
    <source>
        <dbReference type="PROSITE" id="PS50885"/>
    </source>
</evidence>
<feature type="transmembrane region" description="Helical" evidence="4">
    <location>
        <begin position="7"/>
        <end position="29"/>
    </location>
</feature>
<dbReference type="PROSITE" id="PS50111">
    <property type="entry name" value="CHEMOTAXIS_TRANSDUC_2"/>
    <property type="match status" value="1"/>
</dbReference>
<dbReference type="SUPFAM" id="SSF58104">
    <property type="entry name" value="Methyl-accepting chemotaxis protein (MCP) signaling domain"/>
    <property type="match status" value="1"/>
</dbReference>
<dbReference type="CDD" id="cd06225">
    <property type="entry name" value="HAMP"/>
    <property type="match status" value="1"/>
</dbReference>
<dbReference type="InterPro" id="IPR004090">
    <property type="entry name" value="Chemotax_Me-accpt_rcpt"/>
</dbReference>
<gene>
    <name evidence="7" type="ORF">FM115_00200</name>
</gene>
<dbReference type="Pfam" id="PF00015">
    <property type="entry name" value="MCPsignal"/>
    <property type="match status" value="1"/>
</dbReference>